<sequence>MKLLFTLILLFGSTQYINKDINRKVISDDDYNYTFYVSSKNTSNYENLKEYYWYKSGKIHSSFGGGDGQILHGQYNKTYRKNGIAEQGEFHYGLKDDTWKNWYENGKIKKISNWQKGFLSGSYQEFTESGVLLVSGKYKNNKKHGRWITHHTNDTLYFKRGEKVIKEEIAEEEKNDKNEKKSFVGKTKDFFKNIFKKKTPEEKEKEKKEKELRKQKKEIEKKRKELAKKKEAGKKNTSKKQ</sequence>
<dbReference type="EMBL" id="JBHULE010000008">
    <property type="protein sequence ID" value="MFD2561892.1"/>
    <property type="molecule type" value="Genomic_DNA"/>
</dbReference>
<comment type="caution">
    <text evidence="2">The sequence shown here is derived from an EMBL/GenBank/DDBJ whole genome shotgun (WGS) entry which is preliminary data.</text>
</comment>
<gene>
    <name evidence="2" type="ORF">ACFSR1_04360</name>
</gene>
<protein>
    <submittedName>
        <fullName evidence="2">Toxin-antitoxin system YwqK family antitoxin</fullName>
    </submittedName>
</protein>
<name>A0ABW5LEF8_9FLAO</name>
<reference evidence="3" key="1">
    <citation type="journal article" date="2019" name="Int. J. Syst. Evol. Microbiol.">
        <title>The Global Catalogue of Microorganisms (GCM) 10K type strain sequencing project: providing services to taxonomists for standard genome sequencing and annotation.</title>
        <authorList>
            <consortium name="The Broad Institute Genomics Platform"/>
            <consortium name="The Broad Institute Genome Sequencing Center for Infectious Disease"/>
            <person name="Wu L."/>
            <person name="Ma J."/>
        </authorList>
    </citation>
    <scope>NUCLEOTIDE SEQUENCE [LARGE SCALE GENOMIC DNA]</scope>
    <source>
        <strain evidence="3">KCTC 52274</strain>
    </source>
</reference>
<evidence type="ECO:0000313" key="3">
    <source>
        <dbReference type="Proteomes" id="UP001597319"/>
    </source>
</evidence>
<dbReference type="SUPFAM" id="SSF82185">
    <property type="entry name" value="Histone H3 K4-specific methyltransferase SET7/9 N-terminal domain"/>
    <property type="match status" value="1"/>
</dbReference>
<evidence type="ECO:0000313" key="2">
    <source>
        <dbReference type="EMBL" id="MFD2561892.1"/>
    </source>
</evidence>
<feature type="region of interest" description="Disordered" evidence="1">
    <location>
        <begin position="200"/>
        <end position="241"/>
    </location>
</feature>
<proteinExistence type="predicted"/>
<dbReference type="RefSeq" id="WP_378290010.1">
    <property type="nucleotide sequence ID" value="NZ_JBHULE010000008.1"/>
</dbReference>
<evidence type="ECO:0000256" key="1">
    <source>
        <dbReference type="SAM" id="MobiDB-lite"/>
    </source>
</evidence>
<dbReference type="Gene3D" id="3.90.930.1">
    <property type="match status" value="1"/>
</dbReference>
<keyword evidence="3" id="KW-1185">Reference proteome</keyword>
<accession>A0ABW5LEF8</accession>
<organism evidence="2 3">
    <name type="scientific">Aquimarina rubra</name>
    <dbReference type="NCBI Taxonomy" id="1920033"/>
    <lineage>
        <taxon>Bacteria</taxon>
        <taxon>Pseudomonadati</taxon>
        <taxon>Bacteroidota</taxon>
        <taxon>Flavobacteriia</taxon>
        <taxon>Flavobacteriales</taxon>
        <taxon>Flavobacteriaceae</taxon>
        <taxon>Aquimarina</taxon>
    </lineage>
</organism>
<dbReference type="Proteomes" id="UP001597319">
    <property type="component" value="Unassembled WGS sequence"/>
</dbReference>
<feature type="compositionally biased region" description="Basic and acidic residues" evidence="1">
    <location>
        <begin position="200"/>
        <end position="234"/>
    </location>
</feature>